<keyword evidence="2" id="KW-1185">Reference proteome</keyword>
<dbReference type="Proteomes" id="UP001164250">
    <property type="component" value="Chromosome 8"/>
</dbReference>
<organism evidence="1 2">
    <name type="scientific">Pistacia atlantica</name>
    <dbReference type="NCBI Taxonomy" id="434234"/>
    <lineage>
        <taxon>Eukaryota</taxon>
        <taxon>Viridiplantae</taxon>
        <taxon>Streptophyta</taxon>
        <taxon>Embryophyta</taxon>
        <taxon>Tracheophyta</taxon>
        <taxon>Spermatophyta</taxon>
        <taxon>Magnoliopsida</taxon>
        <taxon>eudicotyledons</taxon>
        <taxon>Gunneridae</taxon>
        <taxon>Pentapetalae</taxon>
        <taxon>rosids</taxon>
        <taxon>malvids</taxon>
        <taxon>Sapindales</taxon>
        <taxon>Anacardiaceae</taxon>
        <taxon>Pistacia</taxon>
    </lineage>
</organism>
<evidence type="ECO:0000313" key="2">
    <source>
        <dbReference type="Proteomes" id="UP001164250"/>
    </source>
</evidence>
<gene>
    <name evidence="1" type="ORF">Patl1_14564</name>
</gene>
<dbReference type="EMBL" id="CM047904">
    <property type="protein sequence ID" value="KAJ0091004.1"/>
    <property type="molecule type" value="Genomic_DNA"/>
</dbReference>
<name>A0ACC1AWJ7_9ROSI</name>
<reference evidence="2" key="1">
    <citation type="journal article" date="2023" name="G3 (Bethesda)">
        <title>Genome assembly and association tests identify interacting loci associated with vigor, precocity, and sex in interspecific pistachio rootstocks.</title>
        <authorList>
            <person name="Palmer W."/>
            <person name="Jacygrad E."/>
            <person name="Sagayaradj S."/>
            <person name="Cavanaugh K."/>
            <person name="Han R."/>
            <person name="Bertier L."/>
            <person name="Beede B."/>
            <person name="Kafkas S."/>
            <person name="Golino D."/>
            <person name="Preece J."/>
            <person name="Michelmore R."/>
        </authorList>
    </citation>
    <scope>NUCLEOTIDE SEQUENCE [LARGE SCALE GENOMIC DNA]</scope>
</reference>
<evidence type="ECO:0000313" key="1">
    <source>
        <dbReference type="EMBL" id="KAJ0091004.1"/>
    </source>
</evidence>
<protein>
    <submittedName>
        <fullName evidence="1">Uncharacterized protein</fullName>
    </submittedName>
</protein>
<accession>A0ACC1AWJ7</accession>
<sequence>MEKERENLEIEKLVAEVVRYVIFKAHQNSGCPIKREELVHLVTKNYSQCNLPAFVINAAKEKLSSVFGYELRELQRSRPASANLGRPSQNIAVNAGVTRLIIFHSITLAARSFTLNKPELASSTPCGCSLASIFYWFILLILVITVAVMMHCPGVADPKSYILLVLCILLEAKSQKCAGLCENDVNHPVFGNIKQALETLVQQRLALPDGTDSIYLQKDKVNGPEGNTMFYELAERALDGPVREKIKKYISQIKMFTLILQTWDFEVSGLLERLVNSIYEFVVDDSSGPIGGGSS</sequence>
<proteinExistence type="predicted"/>
<comment type="caution">
    <text evidence="1">The sequence shown here is derived from an EMBL/GenBank/DDBJ whole genome shotgun (WGS) entry which is preliminary data.</text>
</comment>